<dbReference type="GO" id="GO:0003676">
    <property type="term" value="F:nucleic acid binding"/>
    <property type="evidence" value="ECO:0007669"/>
    <property type="project" value="InterPro"/>
</dbReference>
<dbReference type="Pfam" id="PF12752">
    <property type="entry name" value="SUZ"/>
    <property type="match status" value="1"/>
</dbReference>
<feature type="compositionally biased region" description="Polar residues" evidence="1">
    <location>
        <begin position="542"/>
        <end position="567"/>
    </location>
</feature>
<feature type="region of interest" description="Disordered" evidence="1">
    <location>
        <begin position="741"/>
        <end position="844"/>
    </location>
</feature>
<feature type="compositionally biased region" description="Gly residues" evidence="1">
    <location>
        <begin position="778"/>
        <end position="791"/>
    </location>
</feature>
<dbReference type="InterPro" id="IPR024771">
    <property type="entry name" value="SUZ"/>
</dbReference>
<protein>
    <recommendedName>
        <fullName evidence="2">SUZ domain-containing protein</fullName>
    </recommendedName>
</protein>
<feature type="compositionally biased region" description="Low complexity" evidence="1">
    <location>
        <begin position="442"/>
        <end position="454"/>
    </location>
</feature>
<feature type="domain" description="SUZ" evidence="2">
    <location>
        <begin position="413"/>
        <end position="494"/>
    </location>
</feature>
<proteinExistence type="predicted"/>
<evidence type="ECO:0000259" key="2">
    <source>
        <dbReference type="PROSITE" id="PS51673"/>
    </source>
</evidence>
<feature type="compositionally biased region" description="Low complexity" evidence="1">
    <location>
        <begin position="523"/>
        <end position="540"/>
    </location>
</feature>
<dbReference type="InterPro" id="IPR051937">
    <property type="entry name" value="R3H_domain_containing"/>
</dbReference>
<feature type="compositionally biased region" description="Polar residues" evidence="1">
    <location>
        <begin position="418"/>
        <end position="427"/>
    </location>
</feature>
<feature type="compositionally biased region" description="Low complexity" evidence="1">
    <location>
        <begin position="592"/>
        <end position="606"/>
    </location>
</feature>
<feature type="region of interest" description="Disordered" evidence="1">
    <location>
        <begin position="681"/>
        <end position="720"/>
    </location>
</feature>
<dbReference type="SUPFAM" id="SSF82708">
    <property type="entry name" value="R3H domain"/>
    <property type="match status" value="1"/>
</dbReference>
<gene>
    <name evidence="3" type="ORF">HTAM1171_LOCUS11739</name>
</gene>
<dbReference type="Gene3D" id="3.30.1370.50">
    <property type="entry name" value="R3H-like domain"/>
    <property type="match status" value="1"/>
</dbReference>
<feature type="region of interest" description="Disordered" evidence="1">
    <location>
        <begin position="382"/>
        <end position="479"/>
    </location>
</feature>
<name>A0A7S2N3F4_9STRA</name>
<feature type="compositionally biased region" description="Polar residues" evidence="1">
    <location>
        <begin position="809"/>
        <end position="833"/>
    </location>
</feature>
<feature type="compositionally biased region" description="Basic and acidic residues" evidence="1">
    <location>
        <begin position="36"/>
        <end position="53"/>
    </location>
</feature>
<reference evidence="3" key="1">
    <citation type="submission" date="2021-01" db="EMBL/GenBank/DDBJ databases">
        <authorList>
            <person name="Corre E."/>
            <person name="Pelletier E."/>
            <person name="Niang G."/>
            <person name="Scheremetjew M."/>
            <person name="Finn R."/>
            <person name="Kale V."/>
            <person name="Holt S."/>
            <person name="Cochrane G."/>
            <person name="Meng A."/>
            <person name="Brown T."/>
            <person name="Cohen L."/>
        </authorList>
    </citation>
    <scope>NUCLEOTIDE SEQUENCE</scope>
    <source>
        <strain evidence="3">CCMP826</strain>
    </source>
</reference>
<evidence type="ECO:0000256" key="1">
    <source>
        <dbReference type="SAM" id="MobiDB-lite"/>
    </source>
</evidence>
<feature type="compositionally biased region" description="Gly residues" evidence="1">
    <location>
        <begin position="335"/>
        <end position="351"/>
    </location>
</feature>
<feature type="region of interest" description="Disordered" evidence="1">
    <location>
        <begin position="1"/>
        <end position="53"/>
    </location>
</feature>
<feature type="region of interest" description="Disordered" evidence="1">
    <location>
        <begin position="327"/>
        <end position="352"/>
    </location>
</feature>
<accession>A0A7S2N3F4</accession>
<feature type="region of interest" description="Disordered" evidence="1">
    <location>
        <begin position="93"/>
        <end position="115"/>
    </location>
</feature>
<dbReference type="InterPro" id="IPR036867">
    <property type="entry name" value="R3H_dom_sf"/>
</dbReference>
<feature type="compositionally biased region" description="Basic and acidic residues" evidence="1">
    <location>
        <begin position="614"/>
        <end position="625"/>
    </location>
</feature>
<dbReference type="PANTHER" id="PTHR15672:SF8">
    <property type="entry name" value="PROTEIN ENCORE"/>
    <property type="match status" value="1"/>
</dbReference>
<feature type="compositionally biased region" description="Basic residues" evidence="1">
    <location>
        <begin position="429"/>
        <end position="438"/>
    </location>
</feature>
<evidence type="ECO:0000313" key="3">
    <source>
        <dbReference type="EMBL" id="CAD9517285.1"/>
    </source>
</evidence>
<dbReference type="PANTHER" id="PTHR15672">
    <property type="entry name" value="CAMP-REGULATED PHOSPHOPROTEIN 21 RELATED R3H DOMAIN CONTAINING PROTEIN"/>
    <property type="match status" value="1"/>
</dbReference>
<organism evidence="3">
    <name type="scientific">Helicotheca tamesis</name>
    <dbReference type="NCBI Taxonomy" id="374047"/>
    <lineage>
        <taxon>Eukaryota</taxon>
        <taxon>Sar</taxon>
        <taxon>Stramenopiles</taxon>
        <taxon>Ochrophyta</taxon>
        <taxon>Bacillariophyta</taxon>
        <taxon>Mediophyceae</taxon>
        <taxon>Lithodesmiophycidae</taxon>
        <taxon>Lithodesmiales</taxon>
        <taxon>Lithodesmiaceae</taxon>
        <taxon>Helicotheca</taxon>
    </lineage>
</organism>
<feature type="compositionally biased region" description="Polar residues" evidence="1">
    <location>
        <begin position="581"/>
        <end position="591"/>
    </location>
</feature>
<dbReference type="AlphaFoldDB" id="A0A7S2N3F4"/>
<dbReference type="EMBL" id="HBGV01018941">
    <property type="protein sequence ID" value="CAD9517285.1"/>
    <property type="molecule type" value="Transcribed_RNA"/>
</dbReference>
<feature type="compositionally biased region" description="Polar residues" evidence="1">
    <location>
        <begin position="507"/>
        <end position="519"/>
    </location>
</feature>
<sequence length="844" mass="88118">MVPPASFSEKEPPTHSDDGCKEKPQEVTISSFSRLKVREGGAESKGEDGIMGEVMKEKVFEIRDDSKSLQKNGLSDHHGSDVAKIAIVGRPTATTDPTGHPNNLEIGSAEVPSSTRNVSTGFDGDGIFPLPNSEHWAGSAVDSAVPQAVVVPGSNPIIPSIVKRPPNGAVGSVAVLGPGKTASGGFGGGSASMNANAGENVPPDNNGTNASDDIIDSALLSALSDQRERKGLLRLEQTLVDFMKERNAGYIEVGGPNNSIVINGQSGGARNVGDAPQDGVLPQQMQIVGDGQQYNAGGSGRGGRQTSFQRLCLHRLADRFNIVREPASTPLQGSDGEGFNNGGINNSGGGNVSYPPGLIRLVKVKNSRIPSKLLIDLDLSAYSNPNGNRGAGGGRGLVNPDSIGNSDEQIRGGVPESLPSSSQGETTKSVKKPKKMMIMKRSSSGHGSSGSLRSNGDDYRKGGRNKGKGLKGKNLSDKEKAYEEARARIFNETQSSTSAGGGGTGDEAQNQEGSDSITPFETPPRTASPSSSRSSETGTALSEEQQISSNGKSSSPTNQKPQSQEVVDNSAYDVRIKRENPSPSGPTSSSYQQQAVPAAAATGGAVSKVTWRNRRQEENDPDFRRRGTVRVPVTPGAVGLGGAPSSIAVVNHPMHYGGPPMASAPAAGNFQGIPTMIVQQPQQQQHVYSSQQSQQHYYATQSSAAAPGVSGGAAQTHRHQQQVQAATAAYYAQQHAAAAYYAQSQQQQHHHRSPSPNVSSGQHTRHHHNVQQSRGTTGVVGGYGGGGGNGNGQYVAHGARQWGKHSPDVGSSGSRRTGADSNPQQPTATTAANVYNMEEFPALR</sequence>
<feature type="compositionally biased region" description="Basic residues" evidence="1">
    <location>
        <begin position="462"/>
        <end position="471"/>
    </location>
</feature>
<feature type="compositionally biased region" description="Basic and acidic residues" evidence="1">
    <location>
        <begin position="8"/>
        <end position="25"/>
    </location>
</feature>
<dbReference type="PROSITE" id="PS51673">
    <property type="entry name" value="SUZ"/>
    <property type="match status" value="1"/>
</dbReference>
<feature type="region of interest" description="Disordered" evidence="1">
    <location>
        <begin position="491"/>
        <end position="627"/>
    </location>
</feature>